<dbReference type="HOGENOM" id="CLU_452963_0_0_1"/>
<evidence type="ECO:0000256" key="2">
    <source>
        <dbReference type="SAM" id="MobiDB-lite"/>
    </source>
</evidence>
<dbReference type="OMA" id="NQWYENA"/>
<keyword evidence="5" id="KW-1185">Reference proteome</keyword>
<feature type="compositionally biased region" description="Basic and acidic residues" evidence="2">
    <location>
        <begin position="7"/>
        <end position="19"/>
    </location>
</feature>
<dbReference type="SMART" id="SM00257">
    <property type="entry name" value="LysM"/>
    <property type="match status" value="1"/>
</dbReference>
<feature type="compositionally biased region" description="Basic and acidic residues" evidence="2">
    <location>
        <begin position="280"/>
        <end position="291"/>
    </location>
</feature>
<dbReference type="GeneID" id="5003316"/>
<evidence type="ECO:0000313" key="4">
    <source>
        <dbReference type="EMBL" id="ABO97748.1"/>
    </source>
</evidence>
<name>A4S203_OSTLU</name>
<dbReference type="Gramene" id="ABO97748">
    <property type="protein sequence ID" value="ABO97748"/>
    <property type="gene ID" value="OSTLU_16601"/>
</dbReference>
<dbReference type="RefSeq" id="XP_001419455.1">
    <property type="nucleotide sequence ID" value="XM_001419418.1"/>
</dbReference>
<feature type="region of interest" description="Disordered" evidence="2">
    <location>
        <begin position="76"/>
        <end position="118"/>
    </location>
</feature>
<dbReference type="Pfam" id="PF01476">
    <property type="entry name" value="LysM"/>
    <property type="match status" value="1"/>
</dbReference>
<evidence type="ECO:0000313" key="5">
    <source>
        <dbReference type="Proteomes" id="UP000001568"/>
    </source>
</evidence>
<feature type="compositionally biased region" description="Low complexity" evidence="2">
    <location>
        <begin position="86"/>
        <end position="98"/>
    </location>
</feature>
<dbReference type="Proteomes" id="UP000001568">
    <property type="component" value="Chromosome 8"/>
</dbReference>
<feature type="coiled-coil region" evidence="1">
    <location>
        <begin position="421"/>
        <end position="455"/>
    </location>
</feature>
<reference evidence="4 5" key="1">
    <citation type="journal article" date="2007" name="Proc. Natl. Acad. Sci. U.S.A.">
        <title>The tiny eukaryote Ostreococcus provides genomic insights into the paradox of plankton speciation.</title>
        <authorList>
            <person name="Palenik B."/>
            <person name="Grimwood J."/>
            <person name="Aerts A."/>
            <person name="Rouze P."/>
            <person name="Salamov A."/>
            <person name="Putnam N."/>
            <person name="Dupont C."/>
            <person name="Jorgensen R."/>
            <person name="Derelle E."/>
            <person name="Rombauts S."/>
            <person name="Zhou K."/>
            <person name="Otillar R."/>
            <person name="Merchant S.S."/>
            <person name="Podell S."/>
            <person name="Gaasterland T."/>
            <person name="Napoli C."/>
            <person name="Gendler K."/>
            <person name="Manuell A."/>
            <person name="Tai V."/>
            <person name="Vallon O."/>
            <person name="Piganeau G."/>
            <person name="Jancek S."/>
            <person name="Heijde M."/>
            <person name="Jabbari K."/>
            <person name="Bowler C."/>
            <person name="Lohr M."/>
            <person name="Robbens S."/>
            <person name="Werner G."/>
            <person name="Dubchak I."/>
            <person name="Pazour G.J."/>
            <person name="Ren Q."/>
            <person name="Paulsen I."/>
            <person name="Delwiche C."/>
            <person name="Schmutz J."/>
            <person name="Rokhsar D."/>
            <person name="Van de Peer Y."/>
            <person name="Moreau H."/>
            <person name="Grigoriev I.V."/>
        </authorList>
    </citation>
    <scope>NUCLEOTIDE SEQUENCE [LARGE SCALE GENOMIC DNA]</scope>
    <source>
        <strain evidence="4 5">CCE9901</strain>
    </source>
</reference>
<dbReference type="InterPro" id="IPR018392">
    <property type="entry name" value="LysM"/>
</dbReference>
<proteinExistence type="predicted"/>
<dbReference type="OrthoDB" id="10529475at2759"/>
<dbReference type="AlphaFoldDB" id="A4S203"/>
<feature type="domain" description="LysM" evidence="3">
    <location>
        <begin position="24"/>
        <end position="68"/>
    </location>
</feature>
<dbReference type="KEGG" id="olu:OSTLU_16601"/>
<evidence type="ECO:0000259" key="3">
    <source>
        <dbReference type="PROSITE" id="PS51782"/>
    </source>
</evidence>
<gene>
    <name evidence="4" type="ORF">OSTLU_16601</name>
</gene>
<keyword evidence="1" id="KW-0175">Coiled coil</keyword>
<feature type="region of interest" description="Disordered" evidence="2">
    <location>
        <begin position="565"/>
        <end position="588"/>
    </location>
</feature>
<organism evidence="4 5">
    <name type="scientific">Ostreococcus lucimarinus (strain CCE9901)</name>
    <dbReference type="NCBI Taxonomy" id="436017"/>
    <lineage>
        <taxon>Eukaryota</taxon>
        <taxon>Viridiplantae</taxon>
        <taxon>Chlorophyta</taxon>
        <taxon>Mamiellophyceae</taxon>
        <taxon>Mamiellales</taxon>
        <taxon>Bathycoccaceae</taxon>
        <taxon>Ostreococcus</taxon>
    </lineage>
</organism>
<evidence type="ECO:0000256" key="1">
    <source>
        <dbReference type="SAM" id="Coils"/>
    </source>
</evidence>
<protein>
    <recommendedName>
        <fullName evidence="3">LysM domain-containing protein</fullName>
    </recommendedName>
</protein>
<feature type="compositionally biased region" description="Basic and acidic residues" evidence="2">
    <location>
        <begin position="229"/>
        <end position="270"/>
    </location>
</feature>
<dbReference type="CDD" id="cd00118">
    <property type="entry name" value="LysM"/>
    <property type="match status" value="1"/>
</dbReference>
<feature type="region of interest" description="Disordered" evidence="2">
    <location>
        <begin position="1"/>
        <end position="21"/>
    </location>
</feature>
<sequence length="607" mass="68094">MSTPTPRNRDGRRDRRRANADAFESVVVRKNETLSAFAKRTGTRAEVILLLNPHASAKGLISGMVLDVPLKAKTEKTAKTAKKGRSASTNAAASANDARGGGKRGGEKTTTTTTTTTSFSGKLYEKSYPVLEQRSKELQAELRARVEEFGVAAKGEKAALAGELVGKSRDKLSAWRKKMMSVVAKTTDEAAENFGARFENFKSRAGAKKPSEAAKDKRQPKKTPNATAAKDKAKADAAKEKAKQDKAKQDKKDAIAREKESTDKPKKVETNKAVAAKPKLKADRAKPRRESTSINQTGQEVAWTLLFSAGLGAIGHVLKKIGEKYHIAESDDDEVREFNPTTLWQWARDNVVFRPCLGGGICVTIRDKDEDPDAPVQKHPKVGSQLNHIASTNFAEHAAPVEKAMVRRVEKTKAQLQTFMEAMKIRNIDEHTEQLLELQEELERGQFESQQERAQCQEKIVAIKTRLAEAQGLLSMWVDHSANDAYLKNLKRRVLAAWVELLQERYVRQRIMTKVYLRWQNIELSQAFNQWYENAHVLRVQRLRKEGMDIQDKLKLERQRLEEKRAADQENRMRWSSPKNAEAARNEARRSAFEEKLASAAADSLVE</sequence>
<dbReference type="EMBL" id="CP000588">
    <property type="protein sequence ID" value="ABO97748.1"/>
    <property type="molecule type" value="Genomic_DNA"/>
</dbReference>
<dbReference type="PROSITE" id="PS51782">
    <property type="entry name" value="LYSM"/>
    <property type="match status" value="1"/>
</dbReference>
<accession>A4S203</accession>
<feature type="region of interest" description="Disordered" evidence="2">
    <location>
        <begin position="202"/>
        <end position="295"/>
    </location>
</feature>